<dbReference type="InterPro" id="IPR011006">
    <property type="entry name" value="CheY-like_superfamily"/>
</dbReference>
<accession>A0ABQ4LU90</accession>
<dbReference type="Pfam" id="PF00072">
    <property type="entry name" value="Response_reg"/>
    <property type="match status" value="1"/>
</dbReference>
<dbReference type="InterPro" id="IPR000673">
    <property type="entry name" value="Sig_transdc_resp-reg_Me-estase"/>
</dbReference>
<keyword evidence="1 5" id="KW-0963">Cytoplasm</keyword>
<dbReference type="Pfam" id="PF01339">
    <property type="entry name" value="CheB_methylest"/>
    <property type="match status" value="1"/>
</dbReference>
<dbReference type="SUPFAM" id="SSF52172">
    <property type="entry name" value="CheY-like"/>
    <property type="match status" value="1"/>
</dbReference>
<dbReference type="SMART" id="SM00448">
    <property type="entry name" value="REC"/>
    <property type="match status" value="1"/>
</dbReference>
<feature type="region of interest" description="Disordered" evidence="8">
    <location>
        <begin position="141"/>
        <end position="209"/>
    </location>
</feature>
<dbReference type="PANTHER" id="PTHR42872:SF6">
    <property type="entry name" value="PROTEIN-GLUTAMATE METHYLESTERASE_PROTEIN-GLUTAMINE GLUTAMINASE"/>
    <property type="match status" value="1"/>
</dbReference>
<evidence type="ECO:0000256" key="2">
    <source>
        <dbReference type="ARBA" id="ARBA00022500"/>
    </source>
</evidence>
<comment type="function">
    <text evidence="5">Involved in chemotaxis. Part of a chemotaxis signal transduction system that modulates chemotaxis in response to various stimuli. Catalyzes the demethylation of specific methylglutamate residues introduced into the chemoreceptors (methyl-accepting chemotaxis proteins or MCP) by CheR. Also mediates the irreversible deamidation of specific glutamine residues to glutamic acid.</text>
</comment>
<evidence type="ECO:0000259" key="9">
    <source>
        <dbReference type="PROSITE" id="PS50110"/>
    </source>
</evidence>
<evidence type="ECO:0000256" key="8">
    <source>
        <dbReference type="SAM" id="MobiDB-lite"/>
    </source>
</evidence>
<dbReference type="PROSITE" id="PS50122">
    <property type="entry name" value="CHEB"/>
    <property type="match status" value="1"/>
</dbReference>
<dbReference type="InterPro" id="IPR035909">
    <property type="entry name" value="CheB_C"/>
</dbReference>
<dbReference type="CDD" id="cd16432">
    <property type="entry name" value="CheB_Rec"/>
    <property type="match status" value="1"/>
</dbReference>
<dbReference type="HAMAP" id="MF_00099">
    <property type="entry name" value="CheB_chemtxs"/>
    <property type="match status" value="1"/>
</dbReference>
<feature type="compositionally biased region" description="Basic and acidic residues" evidence="8">
    <location>
        <begin position="188"/>
        <end position="205"/>
    </location>
</feature>
<dbReference type="SUPFAM" id="SSF52738">
    <property type="entry name" value="Methylesterase CheB, C-terminal domain"/>
    <property type="match status" value="1"/>
</dbReference>
<name>A0ABQ4LU90_9BACL</name>
<evidence type="ECO:0000256" key="5">
    <source>
        <dbReference type="HAMAP-Rule" id="MF_00099"/>
    </source>
</evidence>
<evidence type="ECO:0000313" key="12">
    <source>
        <dbReference type="Proteomes" id="UP000680638"/>
    </source>
</evidence>
<feature type="domain" description="Response regulatory" evidence="9">
    <location>
        <begin position="5"/>
        <end position="122"/>
    </location>
</feature>
<comment type="subcellular location">
    <subcellularLocation>
        <location evidence="5">Cytoplasm</location>
    </subcellularLocation>
</comment>
<dbReference type="PANTHER" id="PTHR42872">
    <property type="entry name" value="PROTEIN-GLUTAMATE METHYLESTERASE/PROTEIN-GLUTAMINE GLUTAMINASE"/>
    <property type="match status" value="1"/>
</dbReference>
<dbReference type="RefSeq" id="WP_036706944.1">
    <property type="nucleotide sequence ID" value="NZ_BORW01000006.1"/>
</dbReference>
<keyword evidence="3 5" id="KW-0378">Hydrolase</keyword>
<feature type="region of interest" description="Disordered" evidence="8">
    <location>
        <begin position="223"/>
        <end position="249"/>
    </location>
</feature>
<sequence>MAPYKVLVVDDSAFMRKIFSDLIEKDPAFQVVDTAVNGREAVEKAVGLKPDIVTMDVEMPEMNGLEALKLIMAKQPMPVIMLSGINEEGMKETIKALESGAFDFIRKPSLTYSQDIGQVGDALLVQLKAAMAAKERRAAFEAEEGKRRLQKETLRPYTPPGGAVVESKKAASEPLKRPLPPPAVKQETPLEKTGRRMKEPKKAKPEAPPPVIVAETAAAREYNAASAPLEERREKRNEKRHEQRNEKRSGVRHAFNDIVAIGCSTGGPRALKEVLEHIPADLPAPVVIVQHMPPNFTRSLAQRLNSFSPLEVMEAEDGMKLQAGSAYIAPGGKHLRIVRDADGSLITSLSDDKPLNGHKPSVDVLFESLLPLDSLERHVVLMTGMGSDGAKMMKRLYDAGVKSTFAESEETCVVYGMPRSAFELDCVSHVLPLQDIAAGVVRAVGHGK</sequence>
<evidence type="ECO:0000256" key="6">
    <source>
        <dbReference type="PROSITE-ProRule" id="PRU00050"/>
    </source>
</evidence>
<dbReference type="InterPro" id="IPR008248">
    <property type="entry name" value="CheB-like"/>
</dbReference>
<dbReference type="EC" id="3.1.1.61" evidence="5"/>
<comment type="caution">
    <text evidence="11">The sequence shown here is derived from an EMBL/GenBank/DDBJ whole genome shotgun (WGS) entry which is preliminary data.</text>
</comment>
<feature type="active site" evidence="5 6">
    <location>
        <position position="388"/>
    </location>
</feature>
<dbReference type="PROSITE" id="PS50110">
    <property type="entry name" value="RESPONSE_REGULATORY"/>
    <property type="match status" value="1"/>
</dbReference>
<evidence type="ECO:0000256" key="4">
    <source>
        <dbReference type="ARBA" id="ARBA00048267"/>
    </source>
</evidence>
<feature type="domain" description="CheB-type methylesterase" evidence="10">
    <location>
        <begin position="252"/>
        <end position="447"/>
    </location>
</feature>
<evidence type="ECO:0000256" key="1">
    <source>
        <dbReference type="ARBA" id="ARBA00022490"/>
    </source>
</evidence>
<evidence type="ECO:0000313" key="11">
    <source>
        <dbReference type="EMBL" id="GIO66844.1"/>
    </source>
</evidence>
<keyword evidence="5 7" id="KW-0597">Phosphoprotein</keyword>
<comment type="PTM">
    <text evidence="5">Phosphorylated by CheA. Phosphorylation of the N-terminal regulatory domain activates the methylesterase activity.</text>
</comment>
<dbReference type="CDD" id="cd17541">
    <property type="entry name" value="REC_CheB-like"/>
    <property type="match status" value="1"/>
</dbReference>
<dbReference type="Gene3D" id="3.40.50.2300">
    <property type="match status" value="1"/>
</dbReference>
<gene>
    <name evidence="5" type="primary">cheB</name>
    <name evidence="11" type="ORF">J21TS3_16650</name>
</gene>
<keyword evidence="12" id="KW-1185">Reference proteome</keyword>
<protein>
    <recommendedName>
        <fullName evidence="5">Protein-glutamate methylesterase/protein-glutamine glutaminase</fullName>
        <ecNumber evidence="5">3.1.1.61</ecNumber>
        <ecNumber evidence="5">3.5.1.44</ecNumber>
    </recommendedName>
</protein>
<feature type="compositionally biased region" description="Basic and acidic residues" evidence="8">
    <location>
        <begin position="166"/>
        <end position="176"/>
    </location>
</feature>
<comment type="catalytic activity">
    <reaction evidence="4 5">
        <text>[protein]-L-glutamate 5-O-methyl ester + H2O = L-glutamyl-[protein] + methanol + H(+)</text>
        <dbReference type="Rhea" id="RHEA:23236"/>
        <dbReference type="Rhea" id="RHEA-COMP:10208"/>
        <dbReference type="Rhea" id="RHEA-COMP:10311"/>
        <dbReference type="ChEBI" id="CHEBI:15377"/>
        <dbReference type="ChEBI" id="CHEBI:15378"/>
        <dbReference type="ChEBI" id="CHEBI:17790"/>
        <dbReference type="ChEBI" id="CHEBI:29973"/>
        <dbReference type="ChEBI" id="CHEBI:82795"/>
        <dbReference type="EC" id="3.1.1.61"/>
    </reaction>
</comment>
<proteinExistence type="inferred from homology"/>
<feature type="compositionally biased region" description="Basic and acidic residues" evidence="8">
    <location>
        <begin position="141"/>
        <end position="154"/>
    </location>
</feature>
<dbReference type="NCBIfam" id="NF001965">
    <property type="entry name" value="PRK00742.1"/>
    <property type="match status" value="1"/>
</dbReference>
<keyword evidence="2 5" id="KW-0145">Chemotaxis</keyword>
<reference evidence="11 12" key="1">
    <citation type="submission" date="2021-03" db="EMBL/GenBank/DDBJ databases">
        <title>Antimicrobial resistance genes in bacteria isolated from Japanese honey, and their potential for conferring macrolide and lincosamide resistance in the American foulbrood pathogen Paenibacillus larvae.</title>
        <authorList>
            <person name="Okamoto M."/>
            <person name="Kumagai M."/>
            <person name="Kanamori H."/>
            <person name="Takamatsu D."/>
        </authorList>
    </citation>
    <scope>NUCLEOTIDE SEQUENCE [LARGE SCALE GENOMIC DNA]</scope>
    <source>
        <strain evidence="11 12">J21TS3</strain>
    </source>
</reference>
<evidence type="ECO:0000256" key="7">
    <source>
        <dbReference type="PROSITE-ProRule" id="PRU00169"/>
    </source>
</evidence>
<comment type="similarity">
    <text evidence="5">Belongs to the CheB family.</text>
</comment>
<comment type="domain">
    <text evidence="5">Contains a C-terminal catalytic domain, and an N-terminal region which modulates catalytic activity.</text>
</comment>
<feature type="active site" evidence="5 6">
    <location>
        <position position="264"/>
    </location>
</feature>
<feature type="active site" evidence="5 6">
    <location>
        <position position="291"/>
    </location>
</feature>
<dbReference type="Gene3D" id="3.40.50.180">
    <property type="entry name" value="Methylesterase CheB, C-terminal domain"/>
    <property type="match status" value="1"/>
</dbReference>
<feature type="modified residue" description="4-aspartylphosphate" evidence="5 7">
    <location>
        <position position="56"/>
    </location>
</feature>
<evidence type="ECO:0000259" key="10">
    <source>
        <dbReference type="PROSITE" id="PS50122"/>
    </source>
</evidence>
<organism evidence="11 12">
    <name type="scientific">Paenibacillus cookii</name>
    <dbReference type="NCBI Taxonomy" id="157839"/>
    <lineage>
        <taxon>Bacteria</taxon>
        <taxon>Bacillati</taxon>
        <taxon>Bacillota</taxon>
        <taxon>Bacilli</taxon>
        <taxon>Bacillales</taxon>
        <taxon>Paenibacillaceae</taxon>
        <taxon>Paenibacillus</taxon>
    </lineage>
</organism>
<dbReference type="EMBL" id="BORW01000006">
    <property type="protein sequence ID" value="GIO66844.1"/>
    <property type="molecule type" value="Genomic_DNA"/>
</dbReference>
<dbReference type="EC" id="3.5.1.44" evidence="5"/>
<comment type="catalytic activity">
    <reaction evidence="5">
        <text>L-glutaminyl-[protein] + H2O = L-glutamyl-[protein] + NH4(+)</text>
        <dbReference type="Rhea" id="RHEA:16441"/>
        <dbReference type="Rhea" id="RHEA-COMP:10207"/>
        <dbReference type="Rhea" id="RHEA-COMP:10208"/>
        <dbReference type="ChEBI" id="CHEBI:15377"/>
        <dbReference type="ChEBI" id="CHEBI:28938"/>
        <dbReference type="ChEBI" id="CHEBI:29973"/>
        <dbReference type="ChEBI" id="CHEBI:30011"/>
        <dbReference type="EC" id="3.5.1.44"/>
    </reaction>
</comment>
<dbReference type="InterPro" id="IPR001789">
    <property type="entry name" value="Sig_transdc_resp-reg_receiver"/>
</dbReference>
<dbReference type="Proteomes" id="UP000680638">
    <property type="component" value="Unassembled WGS sequence"/>
</dbReference>
<evidence type="ECO:0000256" key="3">
    <source>
        <dbReference type="ARBA" id="ARBA00022801"/>
    </source>
</evidence>
<feature type="compositionally biased region" description="Basic and acidic residues" evidence="8">
    <location>
        <begin position="229"/>
        <end position="249"/>
    </location>
</feature>